<dbReference type="VEuPathDB" id="FungiDB:PC110_g20636"/>
<evidence type="ECO:0000313" key="3">
    <source>
        <dbReference type="Proteomes" id="UP000736787"/>
    </source>
</evidence>
<comment type="caution">
    <text evidence="2">The sequence shown here is derived from an EMBL/GenBank/DDBJ whole genome shotgun (WGS) entry which is preliminary data.</text>
</comment>
<organism evidence="2 3">
    <name type="scientific">Phytophthora cactorum</name>
    <dbReference type="NCBI Taxonomy" id="29920"/>
    <lineage>
        <taxon>Eukaryota</taxon>
        <taxon>Sar</taxon>
        <taxon>Stramenopiles</taxon>
        <taxon>Oomycota</taxon>
        <taxon>Peronosporomycetes</taxon>
        <taxon>Peronosporales</taxon>
        <taxon>Peronosporaceae</taxon>
        <taxon>Phytophthora</taxon>
    </lineage>
</organism>
<dbReference type="EMBL" id="RCMK01000875">
    <property type="protein sequence ID" value="KAG2909263.1"/>
    <property type="molecule type" value="Genomic_DNA"/>
</dbReference>
<dbReference type="AlphaFoldDB" id="A0A8T1BV58"/>
<feature type="non-terminal residue" evidence="2">
    <location>
        <position position="1"/>
    </location>
</feature>
<feature type="coiled-coil region" evidence="1">
    <location>
        <begin position="200"/>
        <end position="231"/>
    </location>
</feature>
<evidence type="ECO:0000313" key="2">
    <source>
        <dbReference type="EMBL" id="KAG2909263.1"/>
    </source>
</evidence>
<dbReference type="Proteomes" id="UP000736787">
    <property type="component" value="Unassembled WGS sequence"/>
</dbReference>
<proteinExistence type="predicted"/>
<name>A0A8T1BV58_9STRA</name>
<gene>
    <name evidence="2" type="ORF">PC117_g19717</name>
</gene>
<dbReference type="VEuPathDB" id="FungiDB:PC110_g21825"/>
<accession>A0A8T1BV58</accession>
<sequence length="513" mass="59627">SFRHFNNYTLPFSFKQTSEAWWQITNLNQWIKEGDGYAKLADPNDTVIMRLRLVRTLPTGTAVSVIQRYILRRFVEETKEVFLWKTYSEGEGSFAGLFLEETGWARIQASTESDATQLSVCVHQAPMQVSGSRSNTADIQEFRTVMRWFLEEEAQAIMGLLSKKLLEESPSSVNCCERRSVIDKPAFKRLTRQQKETLRKQRYLLRLKNERETLKRTEHELTSRLTQLQQETEIKKRRTVNNQVIRRSSWRDFALLQRGQLHHPKEEHKKLVSAVNIQSRYFKTLSELVPEPLLRSAIIKQITSMSVLSSLHTNNLTNRFEFAEQLRQTQDDGGPEYYQHFNMFTQPFHLNRTQQTWWKLASFDGMITDREDYADLADPDQAAILRLRLIRTLATGLTVSIIQRYIFHRIVGESRTIFTWKTLSEGEGIFSGMSLKENGWACLQESVEDESTVVGVCDQQVPRRFGDSSPHQKNSQEFCELMHNMLNDNARMITATLSELLIKETLADIDILV</sequence>
<dbReference type="VEuPathDB" id="FungiDB:PC110_g21628"/>
<keyword evidence="1" id="KW-0175">Coiled coil</keyword>
<evidence type="ECO:0000256" key="1">
    <source>
        <dbReference type="SAM" id="Coils"/>
    </source>
</evidence>
<reference evidence="2" key="1">
    <citation type="submission" date="2018-10" db="EMBL/GenBank/DDBJ databases">
        <title>Effector identification in a new, highly contiguous assembly of the strawberry crown rot pathogen Phytophthora cactorum.</title>
        <authorList>
            <person name="Armitage A.D."/>
            <person name="Nellist C.F."/>
            <person name="Bates H."/>
            <person name="Vickerstaff R.J."/>
            <person name="Harrison R.J."/>
        </authorList>
    </citation>
    <scope>NUCLEOTIDE SEQUENCE</scope>
    <source>
        <strain evidence="2">4040</strain>
    </source>
</reference>
<protein>
    <submittedName>
        <fullName evidence="2">Uncharacterized protein</fullName>
    </submittedName>
</protein>